<sequence>MYIYTPLDPSNGEIRLLHILPGSFTTPIQCTLIHAPLVPSLVFTALSYTWGNPTIRGDIVLNGHDFSVTINLYNALRHMRHEEHVRVFWIDAICICQTDIEERSKQVLRMQNIYSMARDVEVWLGTATDEDSMAMELIRTLGAVVGDAEIVLAQGFGATYTDTFEDLITAQSPSTLHSLSQFFSQPWWTRIWCVQELSLARQSSAIVRWGLSAVPWLDVLVAAYAIELCLFVIRDIVEKEYPDDRVSGFNQGIRMAQCRKVDETNPPYTLLELLNQHRDCEATDPRDKVYGLLGLAGDVNTIGIVPSYEEEARDIFINLFQRHVAYSESLDMMCAVRWPKNFTNLPSWVPDWSTDQLVPGICINDRYVGGNAFPGSPIAHFEKYAAAGNTKPAVSFSENTMSIKCIRVGKVEALGCKGDELIFENVDMFGRTDENGKSASGSEAFNEWLNMILDSKSWQNIEHLYGQENVLDAFCRLLVADRNNVMMKPLNRLEREDDEEDYESDDMEDEWLDTDNEDLDDENMDMDEDIRTSSSKGPDDVDNETAHNPTGEEENTDDEDGSMEEANILFSPPEMLDMSDDGFRATMQVCWGKRFVILDSGHLGLVPSQTEIGDSVVVALGCSMPLAIKRRDGQDEFVGECYIHGIMDSEMLNGTAETICLV</sequence>
<gene>
    <name evidence="3" type="ORF">B0J11DRAFT_603325</name>
</gene>
<evidence type="ECO:0000259" key="2">
    <source>
        <dbReference type="Pfam" id="PF06985"/>
    </source>
</evidence>
<dbReference type="EMBL" id="JAGMWT010000005">
    <property type="protein sequence ID" value="KAH7128159.1"/>
    <property type="molecule type" value="Genomic_DNA"/>
</dbReference>
<name>A0A9P9E004_9PLEO</name>
<dbReference type="Pfam" id="PF06985">
    <property type="entry name" value="HET"/>
    <property type="match status" value="1"/>
</dbReference>
<feature type="compositionally biased region" description="Acidic residues" evidence="1">
    <location>
        <begin position="496"/>
        <end position="528"/>
    </location>
</feature>
<feature type="domain" description="Heterokaryon incompatibility" evidence="2">
    <location>
        <begin position="43"/>
        <end position="196"/>
    </location>
</feature>
<dbReference type="Proteomes" id="UP000700596">
    <property type="component" value="Unassembled WGS sequence"/>
</dbReference>
<dbReference type="OrthoDB" id="2157530at2759"/>
<dbReference type="InterPro" id="IPR052895">
    <property type="entry name" value="HetReg/Transcr_Mod"/>
</dbReference>
<dbReference type="PANTHER" id="PTHR24148">
    <property type="entry name" value="ANKYRIN REPEAT DOMAIN-CONTAINING PROTEIN 39 HOMOLOG-RELATED"/>
    <property type="match status" value="1"/>
</dbReference>
<proteinExistence type="predicted"/>
<dbReference type="PANTHER" id="PTHR24148:SF73">
    <property type="entry name" value="HET DOMAIN PROTEIN (AFU_ORTHOLOGUE AFUA_8G01020)"/>
    <property type="match status" value="1"/>
</dbReference>
<feature type="region of interest" description="Disordered" evidence="1">
    <location>
        <begin position="491"/>
        <end position="563"/>
    </location>
</feature>
<dbReference type="InterPro" id="IPR010730">
    <property type="entry name" value="HET"/>
</dbReference>
<reference evidence="3" key="1">
    <citation type="journal article" date="2021" name="Nat. Commun.">
        <title>Genetic determinants of endophytism in the Arabidopsis root mycobiome.</title>
        <authorList>
            <person name="Mesny F."/>
            <person name="Miyauchi S."/>
            <person name="Thiergart T."/>
            <person name="Pickel B."/>
            <person name="Atanasova L."/>
            <person name="Karlsson M."/>
            <person name="Huettel B."/>
            <person name="Barry K.W."/>
            <person name="Haridas S."/>
            <person name="Chen C."/>
            <person name="Bauer D."/>
            <person name="Andreopoulos W."/>
            <person name="Pangilinan J."/>
            <person name="LaButti K."/>
            <person name="Riley R."/>
            <person name="Lipzen A."/>
            <person name="Clum A."/>
            <person name="Drula E."/>
            <person name="Henrissat B."/>
            <person name="Kohler A."/>
            <person name="Grigoriev I.V."/>
            <person name="Martin F.M."/>
            <person name="Hacquard S."/>
        </authorList>
    </citation>
    <scope>NUCLEOTIDE SEQUENCE</scope>
    <source>
        <strain evidence="3">MPI-CAGE-CH-0243</strain>
    </source>
</reference>
<organism evidence="3 4">
    <name type="scientific">Dendryphion nanum</name>
    <dbReference type="NCBI Taxonomy" id="256645"/>
    <lineage>
        <taxon>Eukaryota</taxon>
        <taxon>Fungi</taxon>
        <taxon>Dikarya</taxon>
        <taxon>Ascomycota</taxon>
        <taxon>Pezizomycotina</taxon>
        <taxon>Dothideomycetes</taxon>
        <taxon>Pleosporomycetidae</taxon>
        <taxon>Pleosporales</taxon>
        <taxon>Torulaceae</taxon>
        <taxon>Dendryphion</taxon>
    </lineage>
</organism>
<evidence type="ECO:0000256" key="1">
    <source>
        <dbReference type="SAM" id="MobiDB-lite"/>
    </source>
</evidence>
<comment type="caution">
    <text evidence="3">The sequence shown here is derived from an EMBL/GenBank/DDBJ whole genome shotgun (WGS) entry which is preliminary data.</text>
</comment>
<feature type="compositionally biased region" description="Acidic residues" evidence="1">
    <location>
        <begin position="551"/>
        <end position="563"/>
    </location>
</feature>
<evidence type="ECO:0000313" key="4">
    <source>
        <dbReference type="Proteomes" id="UP000700596"/>
    </source>
</evidence>
<evidence type="ECO:0000313" key="3">
    <source>
        <dbReference type="EMBL" id="KAH7128159.1"/>
    </source>
</evidence>
<keyword evidence="4" id="KW-1185">Reference proteome</keyword>
<dbReference type="Pfam" id="PF26639">
    <property type="entry name" value="Het-6_barrel"/>
    <property type="match status" value="1"/>
</dbReference>
<accession>A0A9P9E004</accession>
<dbReference type="AlphaFoldDB" id="A0A9P9E004"/>
<protein>
    <submittedName>
        <fullName evidence="3">Heterokaryon incompatibility protein-domain-containing protein</fullName>
    </submittedName>
</protein>